<feature type="transmembrane region" description="Helical" evidence="2">
    <location>
        <begin position="7"/>
        <end position="30"/>
    </location>
</feature>
<keyword evidence="2" id="KW-0812">Transmembrane</keyword>
<feature type="transmembrane region" description="Helical" evidence="2">
    <location>
        <begin position="315"/>
        <end position="335"/>
    </location>
</feature>
<evidence type="ECO:0000313" key="3">
    <source>
        <dbReference type="EMBL" id="ERF61516.1"/>
    </source>
</evidence>
<dbReference type="eggNOG" id="COG3064">
    <property type="taxonomic scope" value="Bacteria"/>
</dbReference>
<keyword evidence="2" id="KW-1133">Transmembrane helix</keyword>
<sequence length="823" mass="90254">MTSGQKIAVSIVTTVVIFACFVVTAFAGLFSKIEARFYEPAKIADIRKQLDSVAEYSETYINTLLEQFSTGENAYLSDRSIASYALSFPSDSDVQQRTRRTAALFSEASGLVGIRLVDANGRSVHFSTYSADMLKQTDSMRIYKNYDELRTPLGNDEFAFFKVSVLDSADGQRYRIVFDGEDNRILFAFPFYDPYDVYRGTIIFYVNVQDFNRALIARNLTTVASTSDLISDSTGAIGGFVFGMPTVGRNDIEREAIARWRDNSPGPDKIASIPASGSTSKESYWILISSNRSRFIKTAGVYRDSIFLMPPAVQILLLVCVFITLFLMIFMLSNLRRDDMVVIRDRVKRFQLALINEYFENKENINWADVSKKIAGRKTDVSEAIKQSLGKRAKRHLKETDALIDKSWDEIIGALSVKTNASAASALQDSKEIRRMLEEILRSGTIQVQSAVLPATETIPKEISLAQESAETGITFETNTEAVNAATAAEESFFKNMTAAQFTETDASGANVPVETASAEKMPPEKETDAPAEKTISEKAPDQANPAELSESGQREMHDAENIENDAAEKIDVFGEIRMAEENADGLSDADIEIVNTATETEEVFFENMSASEHIENDAAKKDAAVETEIAESVESAPFALSAKADAESSAMEAVDIDSFMETTSNVPPPEDSIFAEPLQLGEPRTDNAAHKEIKPIDFDVVSAPNFLFLDEERKESSFGSSPEDEVVHGDVLPLAEKSKSAAAASDPDGAEDIQPIENDKGAVPFSFTSFAANEANIQNLSPVSDDVIVEGKDGVFSIASGIAFDDVVQDEAFKRLVDSVIK</sequence>
<feature type="compositionally biased region" description="Basic and acidic residues" evidence="1">
    <location>
        <begin position="522"/>
        <end position="541"/>
    </location>
</feature>
<organism evidence="3 5">
    <name type="scientific">Treponema socranskii subsp. socranskii VPI DR56BR1116 = ATCC 35536</name>
    <dbReference type="NCBI Taxonomy" id="1125725"/>
    <lineage>
        <taxon>Bacteria</taxon>
        <taxon>Pseudomonadati</taxon>
        <taxon>Spirochaetota</taxon>
        <taxon>Spirochaetia</taxon>
        <taxon>Spirochaetales</taxon>
        <taxon>Treponemataceae</taxon>
        <taxon>Treponema</taxon>
    </lineage>
</organism>
<feature type="region of interest" description="Disordered" evidence="1">
    <location>
        <begin position="515"/>
        <end position="556"/>
    </location>
</feature>
<dbReference type="PATRIC" id="fig|1125725.3.peg.455"/>
<dbReference type="STRING" id="1125725.HMPREF1325_2386"/>
<evidence type="ECO:0000256" key="1">
    <source>
        <dbReference type="SAM" id="MobiDB-lite"/>
    </source>
</evidence>
<reference evidence="5 6" key="1">
    <citation type="submission" date="2013-08" db="EMBL/GenBank/DDBJ databases">
        <authorList>
            <person name="Durkin A.S."/>
            <person name="Haft D.R."/>
            <person name="McCorrison J."/>
            <person name="Torralba M."/>
            <person name="Gillis M."/>
            <person name="Haft D.H."/>
            <person name="Methe B."/>
            <person name="Sutton G."/>
            <person name="Nelson K.E."/>
        </authorList>
    </citation>
    <scope>NUCLEOTIDE SEQUENCE [LARGE SCALE GENOMIC DNA]</scope>
    <source>
        <strain evidence="4 6">ATCC 35536</strain>
        <strain evidence="3 5">VPI DR56BR1116</strain>
    </source>
</reference>
<name>U1FPT4_TRESO</name>
<proteinExistence type="predicted"/>
<dbReference type="OrthoDB" id="363256at2"/>
<keyword evidence="6" id="KW-1185">Reference proteome</keyword>
<evidence type="ECO:0000313" key="5">
    <source>
        <dbReference type="Proteomes" id="UP000016412"/>
    </source>
</evidence>
<dbReference type="PROSITE" id="PS51257">
    <property type="entry name" value="PROKAR_LIPOPROTEIN"/>
    <property type="match status" value="1"/>
</dbReference>
<evidence type="ECO:0000256" key="2">
    <source>
        <dbReference type="SAM" id="Phobius"/>
    </source>
</evidence>
<keyword evidence="3" id="KW-0449">Lipoprotein</keyword>
<dbReference type="AlphaFoldDB" id="U1FPT4"/>
<dbReference type="Proteomes" id="UP000016412">
    <property type="component" value="Unassembled WGS sequence"/>
</dbReference>
<accession>U1FPT4</accession>
<dbReference type="EMBL" id="AUZJ01000009">
    <property type="protein sequence ID" value="ERF61516.1"/>
    <property type="molecule type" value="Genomic_DNA"/>
</dbReference>
<protein>
    <submittedName>
        <fullName evidence="3 4">Lipoprotein</fullName>
    </submittedName>
</protein>
<keyword evidence="2" id="KW-0472">Membrane</keyword>
<evidence type="ECO:0000313" key="6">
    <source>
        <dbReference type="Proteomes" id="UP000016646"/>
    </source>
</evidence>
<evidence type="ECO:0000313" key="4">
    <source>
        <dbReference type="EMBL" id="ERK02563.1"/>
    </source>
</evidence>
<dbReference type="EMBL" id="AVQI01000050">
    <property type="protein sequence ID" value="ERK02563.1"/>
    <property type="molecule type" value="Genomic_DNA"/>
</dbReference>
<gene>
    <name evidence="4" type="ORF">HMPREF0860_0139</name>
    <name evidence="3" type="ORF">HMPREF1325_2386</name>
</gene>
<comment type="caution">
    <text evidence="3">The sequence shown here is derived from an EMBL/GenBank/DDBJ whole genome shotgun (WGS) entry which is preliminary data.</text>
</comment>
<dbReference type="Proteomes" id="UP000016646">
    <property type="component" value="Unassembled WGS sequence"/>
</dbReference>
<dbReference type="RefSeq" id="WP_021329393.1">
    <property type="nucleotide sequence ID" value="NZ_AUZJ01000009.1"/>
</dbReference>